<dbReference type="InterPro" id="IPR002571">
    <property type="entry name" value="HrcA"/>
</dbReference>
<dbReference type="PANTHER" id="PTHR34824:SF1">
    <property type="entry name" value="HEAT-INDUCIBLE TRANSCRIPTION REPRESSOR HRCA"/>
    <property type="match status" value="1"/>
</dbReference>
<dbReference type="SUPFAM" id="SSF58014">
    <property type="entry name" value="Coiled-coil domain of nucleotide exchange factor GrpE"/>
    <property type="match status" value="1"/>
</dbReference>
<reference evidence="11 12" key="2">
    <citation type="submission" date="2010-03" db="EMBL/GenBank/DDBJ databases">
        <authorList>
            <person name="Pajon A."/>
        </authorList>
    </citation>
    <scope>NUCLEOTIDE SEQUENCE [LARGE SCALE GENOMIC DNA]</scope>
    <source>
        <strain evidence="11 12">SGP1</strain>
    </source>
</reference>
<keyword evidence="8" id="KW-0963">Cytoplasm</keyword>
<dbReference type="InterPro" id="IPR036388">
    <property type="entry name" value="WH-like_DNA-bd_sf"/>
</dbReference>
<dbReference type="PRINTS" id="PR00773">
    <property type="entry name" value="GRPEPROTEIN"/>
</dbReference>
<dbReference type="SUPFAM" id="SSF51064">
    <property type="entry name" value="Head domain of nucleotide exchange factor GrpE"/>
    <property type="match status" value="1"/>
</dbReference>
<feature type="domain" description="Heat-inducible transcription repressor HrcA C-terminal" evidence="10">
    <location>
        <begin position="104"/>
        <end position="322"/>
    </location>
</feature>
<dbReference type="GO" id="GO:0045892">
    <property type="term" value="P:negative regulation of DNA-templated transcription"/>
    <property type="evidence" value="ECO:0007669"/>
    <property type="project" value="UniProtKB-UniRule"/>
</dbReference>
<dbReference type="SUPFAM" id="SSF55781">
    <property type="entry name" value="GAF domain-like"/>
    <property type="match status" value="1"/>
</dbReference>
<dbReference type="CDD" id="cd00446">
    <property type="entry name" value="GrpE"/>
    <property type="match status" value="1"/>
</dbReference>
<dbReference type="GO" id="GO:0000774">
    <property type="term" value="F:adenyl-nucleotide exchange factor activity"/>
    <property type="evidence" value="ECO:0007669"/>
    <property type="project" value="InterPro"/>
</dbReference>
<dbReference type="InterPro" id="IPR023120">
    <property type="entry name" value="WHTH_transcript_rep_HrcA_IDD"/>
</dbReference>
<keyword evidence="12" id="KW-1185">Reference proteome</keyword>
<comment type="function">
    <text evidence="8">Participates actively in the response to hyperosmotic and heat shock by preventing the aggregation of stress-denatured proteins, in association with DnaK and GrpE. It is the nucleotide exchange factor for DnaK and may function as a thermosensor. Unfolded proteins bind initially to DnaJ; upon interaction with the DnaJ-bound protein, DnaK hydrolyzes its bound ATP, resulting in the formation of a stable complex. GrpE releases ADP from DnaK; ATP binding to DnaK triggers the release of the substrate protein, thus completing the reaction cycle. Several rounds of ATP-dependent interactions between DnaJ, DnaK and GrpE are required for fully efficient folding.</text>
</comment>
<reference evidence="12" key="1">
    <citation type="submission" date="2010-03" db="EMBL/GenBank/DDBJ databases">
        <title>The genome sequence of Synergistetes sp. SGP1.</title>
        <authorList>
            <consortium name="metaHIT consortium -- http://www.metahit.eu/"/>
            <person name="Pajon A."/>
            <person name="Turner K."/>
            <person name="Parkhill J."/>
            <person name="Wade W."/>
            <person name="Vartoukian S."/>
        </authorList>
    </citation>
    <scope>NUCLEOTIDE SEQUENCE [LARGE SCALE GENOMIC DNA]</scope>
    <source>
        <strain evidence="12">SGP1</strain>
    </source>
</reference>
<comment type="subcellular location">
    <subcellularLocation>
        <location evidence="8">Cytoplasm</location>
    </subcellularLocation>
</comment>
<dbReference type="InterPro" id="IPR009012">
    <property type="entry name" value="GrpE_head"/>
</dbReference>
<keyword evidence="3 7" id="KW-0805">Transcription regulation</keyword>
<dbReference type="InterPro" id="IPR000740">
    <property type="entry name" value="GrpE"/>
</dbReference>
<dbReference type="InterPro" id="IPR029016">
    <property type="entry name" value="GAF-like_dom_sf"/>
</dbReference>
<dbReference type="Gene3D" id="3.30.450.40">
    <property type="match status" value="1"/>
</dbReference>
<evidence type="ECO:0000256" key="1">
    <source>
        <dbReference type="ARBA" id="ARBA00009054"/>
    </source>
</evidence>
<dbReference type="InterPro" id="IPR013805">
    <property type="entry name" value="GrpE_CC"/>
</dbReference>
<dbReference type="GO" id="GO:0042803">
    <property type="term" value="F:protein homodimerization activity"/>
    <property type="evidence" value="ECO:0007669"/>
    <property type="project" value="InterPro"/>
</dbReference>
<dbReference type="GO" id="GO:0006457">
    <property type="term" value="P:protein folding"/>
    <property type="evidence" value="ECO:0007669"/>
    <property type="project" value="InterPro"/>
</dbReference>
<feature type="compositionally biased region" description="Basic and acidic residues" evidence="9">
    <location>
        <begin position="370"/>
        <end position="382"/>
    </location>
</feature>
<keyword evidence="4 7" id="KW-0346">Stress response</keyword>
<dbReference type="Pfam" id="PF01628">
    <property type="entry name" value="HrcA"/>
    <property type="match status" value="1"/>
</dbReference>
<accession>A0AB94IVK1</accession>
<dbReference type="Pfam" id="PF01025">
    <property type="entry name" value="GrpE"/>
    <property type="match status" value="1"/>
</dbReference>
<proteinExistence type="inferred from homology"/>
<dbReference type="InterPro" id="IPR021153">
    <property type="entry name" value="HrcA_C"/>
</dbReference>
<dbReference type="NCBIfam" id="TIGR00331">
    <property type="entry name" value="hrcA"/>
    <property type="match status" value="1"/>
</dbReference>
<evidence type="ECO:0000256" key="5">
    <source>
        <dbReference type="ARBA" id="ARBA00023163"/>
    </source>
</evidence>
<dbReference type="Proteomes" id="UP000008957">
    <property type="component" value="Chromosome"/>
</dbReference>
<sequence>MTERQLSIILAVVYEYIKTGEPAGSRTITKKYIKGLSPATIRNEMADLEEMGYFYQPHTSSGRLPTAKAYRVYVDSVTARARSRSSRGAEAWRRELMGRRSGIEDLLNYVTNLLSRLTNCVAVAAVSGLDSMEIWHIDLMPLGGKNVLALIVLKGGLVHHTEFTLPCEVEPGLLEELSRRINTIACEHSWSEVHDVLYQYVLGGLEEAETACRAAISDVDRFLTEQNYRFFSSGAKHILSLPHFQALSRLQAVLTLLEQEKPLASMVEQCRQASDLRVSLGDENETDGMQESAMILIPARACQQKAVLGLIGPLRMDYERSISVLEAVADALDDEAGEPGRLRKEEALNAQEKNKRAGRKGLPTRMSRNAGDDRTAEREMSAMTEERLKEDYLIPEAEDALGDSEAEAMSRPVKEYSIGEDGVLIEETPEPEEKAKGKEKEEGAAHPPAKEPDEGAEERVAELERQLAVARADFYNYRQRAMRERQDLRRRAMEDLIVSLLPVLDNLDRALSVPEDGSAKDILAGVKMVSRQFLSVLDEMGVSAIPAKGERFDPALHEAIGAVPVEDAEEDGAVVDEQLRGYRTKDRVLRPARVLVGKAE</sequence>
<dbReference type="PROSITE" id="PS01071">
    <property type="entry name" value="GRPE"/>
    <property type="match status" value="1"/>
</dbReference>
<comment type="similarity">
    <text evidence="7">Belongs to the HrcA family.</text>
</comment>
<dbReference type="HAMAP" id="MF_01151">
    <property type="entry name" value="GrpE"/>
    <property type="match status" value="1"/>
</dbReference>
<feature type="region of interest" description="Disordered" evidence="9">
    <location>
        <begin position="336"/>
        <end position="382"/>
    </location>
</feature>
<dbReference type="Gene3D" id="3.30.390.60">
    <property type="entry name" value="Heat-inducible transcription repressor hrca homolog, domain 3"/>
    <property type="match status" value="1"/>
</dbReference>
<feature type="compositionally biased region" description="Basic and acidic residues" evidence="9">
    <location>
        <begin position="431"/>
        <end position="460"/>
    </location>
</feature>
<dbReference type="KEGG" id="sbr:SY1_02540"/>
<feature type="compositionally biased region" description="Basic and acidic residues" evidence="9">
    <location>
        <begin position="338"/>
        <end position="355"/>
    </location>
</feature>
<dbReference type="HAMAP" id="MF_00081">
    <property type="entry name" value="HrcA"/>
    <property type="match status" value="1"/>
</dbReference>
<dbReference type="RefSeq" id="WP_015555921.1">
    <property type="nucleotide sequence ID" value="NC_021038.1"/>
</dbReference>
<dbReference type="SUPFAM" id="SSF46785">
    <property type="entry name" value="Winged helix' DNA-binding domain"/>
    <property type="match status" value="1"/>
</dbReference>
<keyword evidence="5 7" id="KW-0804">Transcription</keyword>
<comment type="function">
    <text evidence="7">Negative regulator of class I heat shock genes (grpE-dnaK-dnaJ and groELS operons). Prevents heat-shock induction of these operons.</text>
</comment>
<evidence type="ECO:0000313" key="12">
    <source>
        <dbReference type="Proteomes" id="UP000008957"/>
    </source>
</evidence>
<dbReference type="PANTHER" id="PTHR34824">
    <property type="entry name" value="HEAT-INDUCIBLE TRANSCRIPTION REPRESSOR HRCA"/>
    <property type="match status" value="1"/>
</dbReference>
<evidence type="ECO:0000256" key="2">
    <source>
        <dbReference type="ARBA" id="ARBA00022491"/>
    </source>
</evidence>
<comment type="subunit">
    <text evidence="8">Homodimer.</text>
</comment>
<dbReference type="Gene3D" id="3.90.20.20">
    <property type="match status" value="1"/>
</dbReference>
<gene>
    <name evidence="8" type="primary">grpE</name>
    <name evidence="7" type="synonym">hrcA</name>
    <name evidence="11" type="ORF">SY1_02540</name>
</gene>
<name>A0AB94IVK1_9BACT</name>
<evidence type="ECO:0000256" key="3">
    <source>
        <dbReference type="ARBA" id="ARBA00023015"/>
    </source>
</evidence>
<dbReference type="GO" id="GO:0051087">
    <property type="term" value="F:protein-folding chaperone binding"/>
    <property type="evidence" value="ECO:0007669"/>
    <property type="project" value="InterPro"/>
</dbReference>
<keyword evidence="6 8" id="KW-0143">Chaperone</keyword>
<evidence type="ECO:0000256" key="9">
    <source>
        <dbReference type="SAM" id="MobiDB-lite"/>
    </source>
</evidence>
<dbReference type="Gene3D" id="2.30.22.10">
    <property type="entry name" value="Head domain of nucleotide exchange factor GrpE"/>
    <property type="match status" value="1"/>
</dbReference>
<dbReference type="EMBL" id="FP929056">
    <property type="protein sequence ID" value="CBL27774.1"/>
    <property type="molecule type" value="Genomic_DNA"/>
</dbReference>
<evidence type="ECO:0000259" key="10">
    <source>
        <dbReference type="Pfam" id="PF01628"/>
    </source>
</evidence>
<keyword evidence="2 7" id="KW-0678">Repressor</keyword>
<dbReference type="GO" id="GO:0005737">
    <property type="term" value="C:cytoplasm"/>
    <property type="evidence" value="ECO:0007669"/>
    <property type="project" value="UniProtKB-SubCell"/>
</dbReference>
<evidence type="ECO:0000256" key="6">
    <source>
        <dbReference type="ARBA" id="ARBA00023186"/>
    </source>
</evidence>
<comment type="similarity">
    <text evidence="1 8">Belongs to the GrpE family.</text>
</comment>
<dbReference type="AlphaFoldDB" id="A0AB94IVK1"/>
<evidence type="ECO:0000256" key="7">
    <source>
        <dbReference type="HAMAP-Rule" id="MF_00081"/>
    </source>
</evidence>
<dbReference type="GO" id="GO:0003677">
    <property type="term" value="F:DNA binding"/>
    <property type="evidence" value="ECO:0007669"/>
    <property type="project" value="InterPro"/>
</dbReference>
<protein>
    <recommendedName>
        <fullName evidence="7 8">Multifunctional fusion protein</fullName>
    </recommendedName>
    <domain>
        <recommendedName>
            <fullName evidence="8">Protein GrpE</fullName>
        </recommendedName>
        <alternativeName>
            <fullName evidence="8">HSP-70 cofactor</fullName>
        </alternativeName>
    </domain>
    <domain>
        <recommendedName>
            <fullName evidence="7">Heat-inducible transcription repressor HrcA</fullName>
        </recommendedName>
    </domain>
</protein>
<organism evidence="11 12">
    <name type="scientific">Fretibacterium fastidiosum</name>
    <dbReference type="NCBI Taxonomy" id="651822"/>
    <lineage>
        <taxon>Bacteria</taxon>
        <taxon>Thermotogati</taxon>
        <taxon>Synergistota</taxon>
        <taxon>Synergistia</taxon>
        <taxon>Synergistales</taxon>
        <taxon>Aminobacteriaceae</taxon>
        <taxon>Fretibacterium</taxon>
    </lineage>
</organism>
<dbReference type="InterPro" id="IPR036390">
    <property type="entry name" value="WH_DNA-bd_sf"/>
</dbReference>
<evidence type="ECO:0000256" key="8">
    <source>
        <dbReference type="HAMAP-Rule" id="MF_01151"/>
    </source>
</evidence>
<evidence type="ECO:0000256" key="4">
    <source>
        <dbReference type="ARBA" id="ARBA00023016"/>
    </source>
</evidence>
<feature type="region of interest" description="Disordered" evidence="9">
    <location>
        <begin position="414"/>
        <end position="460"/>
    </location>
</feature>
<evidence type="ECO:0000313" key="11">
    <source>
        <dbReference type="EMBL" id="CBL27774.1"/>
    </source>
</evidence>
<dbReference type="Gene3D" id="1.10.10.10">
    <property type="entry name" value="Winged helix-like DNA-binding domain superfamily/Winged helix DNA-binding domain"/>
    <property type="match status" value="1"/>
</dbReference>